<evidence type="ECO:0000256" key="4">
    <source>
        <dbReference type="HAMAP-Rule" id="MF_00951"/>
    </source>
</evidence>
<dbReference type="OrthoDB" id="9790639at2"/>
<comment type="similarity">
    <text evidence="4">Belongs to the RfaH family.</text>
</comment>
<dbReference type="Pfam" id="PF02357">
    <property type="entry name" value="NusG"/>
    <property type="match status" value="1"/>
</dbReference>
<organism evidence="7 8">
    <name type="scientific">Ferrimonas marina</name>
    <dbReference type="NCBI Taxonomy" id="299255"/>
    <lineage>
        <taxon>Bacteria</taxon>
        <taxon>Pseudomonadati</taxon>
        <taxon>Pseudomonadota</taxon>
        <taxon>Gammaproteobacteria</taxon>
        <taxon>Alteromonadales</taxon>
        <taxon>Ferrimonadaceae</taxon>
        <taxon>Ferrimonas</taxon>
    </lineage>
</organism>
<dbReference type="CDD" id="cd09892">
    <property type="entry name" value="NGN_SP_RfaH"/>
    <property type="match status" value="1"/>
</dbReference>
<dbReference type="GO" id="GO:0006354">
    <property type="term" value="P:DNA-templated transcription elongation"/>
    <property type="evidence" value="ECO:0007669"/>
    <property type="project" value="InterPro"/>
</dbReference>
<dbReference type="InterPro" id="IPR006645">
    <property type="entry name" value="NGN-like_dom"/>
</dbReference>
<dbReference type="EMBL" id="FQXG01000004">
    <property type="protein sequence ID" value="SHH75758.1"/>
    <property type="molecule type" value="Genomic_DNA"/>
</dbReference>
<feature type="domain" description="KOW" evidence="6">
    <location>
        <begin position="109"/>
        <end position="136"/>
    </location>
</feature>
<feature type="domain" description="NusG-like N-terminal" evidence="5">
    <location>
        <begin position="1"/>
        <end position="100"/>
    </location>
</feature>
<evidence type="ECO:0000313" key="8">
    <source>
        <dbReference type="Proteomes" id="UP000184268"/>
    </source>
</evidence>
<gene>
    <name evidence="4" type="primary">rfaH</name>
    <name evidence="7" type="ORF">SAMN02745129_2829</name>
</gene>
<dbReference type="HAMAP" id="MF_00951">
    <property type="entry name" value="RfaH"/>
    <property type="match status" value="1"/>
</dbReference>
<dbReference type="GO" id="GO:0003677">
    <property type="term" value="F:DNA binding"/>
    <property type="evidence" value="ECO:0007669"/>
    <property type="project" value="UniProtKB-UniRule"/>
</dbReference>
<dbReference type="AlphaFoldDB" id="A0A1M5VKQ6"/>
<proteinExistence type="inferred from homology"/>
<evidence type="ECO:0000259" key="5">
    <source>
        <dbReference type="SMART" id="SM00738"/>
    </source>
</evidence>
<evidence type="ECO:0000256" key="3">
    <source>
        <dbReference type="ARBA" id="ARBA00023163"/>
    </source>
</evidence>
<name>A0A1M5VKQ6_9GAMM</name>
<dbReference type="InterPro" id="IPR005824">
    <property type="entry name" value="KOW"/>
</dbReference>
<keyword evidence="8" id="KW-1185">Reference proteome</keyword>
<evidence type="ECO:0000256" key="1">
    <source>
        <dbReference type="ARBA" id="ARBA00022814"/>
    </source>
</evidence>
<dbReference type="Gene3D" id="3.30.70.940">
    <property type="entry name" value="NusG, N-terminal domain"/>
    <property type="match status" value="1"/>
</dbReference>
<dbReference type="STRING" id="299255.SAMN02745129_2829"/>
<dbReference type="GO" id="GO:0005829">
    <property type="term" value="C:cytosol"/>
    <property type="evidence" value="ECO:0007669"/>
    <property type="project" value="TreeGrafter"/>
</dbReference>
<sequence>MQGWYLLYCKGKQEATAKMHLEQRQIACFLPETEVERLKGGKRVKELQPLFPNYLFVRFDPHITPIRSIRSVPGVSSLVKTDGQITPVETSLVVSLRQRDVASSSMRDLPEVGDRVRILEGPFAELEAVYAEPDGETRSMLLLQLLGKQQRLSMDNLSFGRL</sequence>
<dbReference type="SUPFAM" id="SSF82679">
    <property type="entry name" value="N-utilization substance G protein NusG, N-terminal domain"/>
    <property type="match status" value="1"/>
</dbReference>
<dbReference type="NCBIfam" id="TIGR01955">
    <property type="entry name" value="RfaH"/>
    <property type="match status" value="1"/>
</dbReference>
<dbReference type="InterPro" id="IPR010215">
    <property type="entry name" value="Transcription_antiterm_RfaH"/>
</dbReference>
<dbReference type="RefSeq" id="WP_067656757.1">
    <property type="nucleotide sequence ID" value="NZ_FQXG01000004.1"/>
</dbReference>
<evidence type="ECO:0000313" key="7">
    <source>
        <dbReference type="EMBL" id="SHH75758.1"/>
    </source>
</evidence>
<dbReference type="InterPro" id="IPR036735">
    <property type="entry name" value="NGN_dom_sf"/>
</dbReference>
<keyword evidence="3 4" id="KW-0804">Transcription</keyword>
<protein>
    <recommendedName>
        <fullName evidence="4">Transcription antitermination protein RfaH</fullName>
    </recommendedName>
</protein>
<dbReference type="NCBIfam" id="NF006534">
    <property type="entry name" value="PRK09014.1"/>
    <property type="match status" value="1"/>
</dbReference>
<dbReference type="PANTHER" id="PTHR30265">
    <property type="entry name" value="RHO-INTERACTING TRANSCRIPTION TERMINATION FACTOR NUSG"/>
    <property type="match status" value="1"/>
</dbReference>
<comment type="subunit">
    <text evidence="4">Interacts with both the nontemplate DNA and the RNA polymerase (RNAP).</text>
</comment>
<dbReference type="PANTHER" id="PTHR30265:SF7">
    <property type="entry name" value="TRANSCRIPTION ANTITERMINATION PROTEIN RFAH"/>
    <property type="match status" value="1"/>
</dbReference>
<dbReference type="Proteomes" id="UP000184268">
    <property type="component" value="Unassembled WGS sequence"/>
</dbReference>
<comment type="function">
    <text evidence="4">Enhances distal genes transcription elongation in a specialized subset of operons that encode extracytoplasmic components.</text>
</comment>
<keyword evidence="2 4" id="KW-0805">Transcription regulation</keyword>
<accession>A0A1M5VKQ6</accession>
<keyword evidence="4" id="KW-0238">DNA-binding</keyword>
<keyword evidence="1 4" id="KW-0889">Transcription antitermination</keyword>
<evidence type="ECO:0000256" key="2">
    <source>
        <dbReference type="ARBA" id="ARBA00023015"/>
    </source>
</evidence>
<evidence type="ECO:0000259" key="6">
    <source>
        <dbReference type="SMART" id="SM00739"/>
    </source>
</evidence>
<dbReference type="GO" id="GO:0001073">
    <property type="term" value="F:transcription antitermination factor activity, DNA binding"/>
    <property type="evidence" value="ECO:0007669"/>
    <property type="project" value="UniProtKB-UniRule"/>
</dbReference>
<dbReference type="SMART" id="SM00739">
    <property type="entry name" value="KOW"/>
    <property type="match status" value="1"/>
</dbReference>
<reference evidence="7 8" key="1">
    <citation type="submission" date="2016-11" db="EMBL/GenBank/DDBJ databases">
        <authorList>
            <person name="Jaros S."/>
            <person name="Januszkiewicz K."/>
            <person name="Wedrychowicz H."/>
        </authorList>
    </citation>
    <scope>NUCLEOTIDE SEQUENCE [LARGE SCALE GENOMIC DNA]</scope>
    <source>
        <strain evidence="7 8">DSM 16917</strain>
    </source>
</reference>
<dbReference type="SMART" id="SM00738">
    <property type="entry name" value="NGN"/>
    <property type="match status" value="1"/>
</dbReference>
<dbReference type="InterPro" id="IPR043425">
    <property type="entry name" value="NusG-like"/>
</dbReference>